<protein>
    <submittedName>
        <fullName evidence="1">Uncharacterized protein</fullName>
    </submittedName>
</protein>
<evidence type="ECO:0000313" key="1">
    <source>
        <dbReference type="EMBL" id="KAF7346232.1"/>
    </source>
</evidence>
<evidence type="ECO:0000313" key="2">
    <source>
        <dbReference type="Proteomes" id="UP000623467"/>
    </source>
</evidence>
<name>A0A8H6XS56_9AGAR</name>
<reference evidence="1" key="1">
    <citation type="submission" date="2020-05" db="EMBL/GenBank/DDBJ databases">
        <title>Mycena genomes resolve the evolution of fungal bioluminescence.</title>
        <authorList>
            <person name="Tsai I.J."/>
        </authorList>
    </citation>
    <scope>NUCLEOTIDE SEQUENCE</scope>
    <source>
        <strain evidence="1">160909Yilan</strain>
    </source>
</reference>
<comment type="caution">
    <text evidence="1">The sequence shown here is derived from an EMBL/GenBank/DDBJ whole genome shotgun (WGS) entry which is preliminary data.</text>
</comment>
<accession>A0A8H6XS56</accession>
<gene>
    <name evidence="1" type="ORF">MSAN_01850200</name>
</gene>
<proteinExistence type="predicted"/>
<dbReference type="EMBL" id="JACAZH010000019">
    <property type="protein sequence ID" value="KAF7346232.1"/>
    <property type="molecule type" value="Genomic_DNA"/>
</dbReference>
<sequence>MTSQSPDYGWCHIESRFEGPGRTQNGNQFVLSVILQPGAEKLCSGIHVVVCYKEDDPELRELAVKDDVGNVEFFKRQREWALTAPAGTARARQIFVDRNEALRAEQEAAHRASDTLLEHGLPTLDLPLCTVAYEIQDSSDDTWQCAKLVLLPSWPIVDGPVRKIAYQFVQLTHDPVVLYLSSNHTLRGSLKPNNKSGLVCAYPASTGISAATVHILPGSNQHRRIFTQPPPELLSAIFGCAVESKYGSWRPTLISFALVCRDWVVALEHLFHDFGTFTSGKTAPDMIAVSKCVQAKPQLGNAIWSLSPSHFGRELLYHDEQKYLERAIAFKDILHSAKHVRQLEIVDTHSSLREDGVIGLSNAGLKDWLFEAGGSLRSLNIEKCSIAKAGDDEEYALDAAMGHLTALSNLRVEGDIISELAVLRKIASTERYRRDMITLDNCPGVNPHGLVQALKSTGWSTISARRVFEGNEPLMEEGKAVAKGRGINLW</sequence>
<dbReference type="AlphaFoldDB" id="A0A8H6XS56"/>
<keyword evidence="2" id="KW-1185">Reference proteome</keyword>
<organism evidence="1 2">
    <name type="scientific">Mycena sanguinolenta</name>
    <dbReference type="NCBI Taxonomy" id="230812"/>
    <lineage>
        <taxon>Eukaryota</taxon>
        <taxon>Fungi</taxon>
        <taxon>Dikarya</taxon>
        <taxon>Basidiomycota</taxon>
        <taxon>Agaricomycotina</taxon>
        <taxon>Agaricomycetes</taxon>
        <taxon>Agaricomycetidae</taxon>
        <taxon>Agaricales</taxon>
        <taxon>Marasmiineae</taxon>
        <taxon>Mycenaceae</taxon>
        <taxon>Mycena</taxon>
    </lineage>
</organism>
<dbReference type="OrthoDB" id="2994853at2759"/>
<dbReference type="Proteomes" id="UP000623467">
    <property type="component" value="Unassembled WGS sequence"/>
</dbReference>